<dbReference type="PANTHER" id="PTHR34109:SF1">
    <property type="entry name" value="VOC DOMAIN-CONTAINING PROTEIN"/>
    <property type="match status" value="1"/>
</dbReference>
<dbReference type="Gene3D" id="3.30.720.110">
    <property type="match status" value="1"/>
</dbReference>
<dbReference type="InterPro" id="IPR029068">
    <property type="entry name" value="Glyas_Bleomycin-R_OHBP_Dase"/>
</dbReference>
<organism evidence="2 3">
    <name type="scientific">Hoyosella rhizosphaerae</name>
    <dbReference type="NCBI Taxonomy" id="1755582"/>
    <lineage>
        <taxon>Bacteria</taxon>
        <taxon>Bacillati</taxon>
        <taxon>Actinomycetota</taxon>
        <taxon>Actinomycetes</taxon>
        <taxon>Mycobacteriales</taxon>
        <taxon>Hoyosellaceae</taxon>
        <taxon>Hoyosella</taxon>
    </lineage>
</organism>
<proteinExistence type="predicted"/>
<gene>
    <name evidence="2" type="ORF">GCM10011410_04000</name>
</gene>
<dbReference type="AlphaFoldDB" id="A0A916X9K3"/>
<dbReference type="Gene3D" id="3.30.720.120">
    <property type="match status" value="1"/>
</dbReference>
<dbReference type="EMBL" id="BMJH01000001">
    <property type="protein sequence ID" value="GGC54816.1"/>
    <property type="molecule type" value="Genomic_DNA"/>
</dbReference>
<evidence type="ECO:0000259" key="1">
    <source>
        <dbReference type="PROSITE" id="PS51819"/>
    </source>
</evidence>
<comment type="caution">
    <text evidence="2">The sequence shown here is derived from an EMBL/GenBank/DDBJ whole genome shotgun (WGS) entry which is preliminary data.</text>
</comment>
<dbReference type="PANTHER" id="PTHR34109">
    <property type="entry name" value="BNAUNNG04460D PROTEIN-RELATED"/>
    <property type="match status" value="1"/>
</dbReference>
<keyword evidence="3" id="KW-1185">Reference proteome</keyword>
<dbReference type="Pfam" id="PF00903">
    <property type="entry name" value="Glyoxalase"/>
    <property type="match status" value="1"/>
</dbReference>
<evidence type="ECO:0000313" key="3">
    <source>
        <dbReference type="Proteomes" id="UP000641514"/>
    </source>
</evidence>
<reference evidence="2" key="2">
    <citation type="submission" date="2020-09" db="EMBL/GenBank/DDBJ databases">
        <authorList>
            <person name="Sun Q."/>
            <person name="Zhou Y."/>
        </authorList>
    </citation>
    <scope>NUCLEOTIDE SEQUENCE</scope>
    <source>
        <strain evidence="2">CGMCC 1.15478</strain>
    </source>
</reference>
<dbReference type="SUPFAM" id="SSF54593">
    <property type="entry name" value="Glyoxalase/Bleomycin resistance protein/Dihydroxybiphenyl dioxygenase"/>
    <property type="match status" value="1"/>
</dbReference>
<reference evidence="2" key="1">
    <citation type="journal article" date="2014" name="Int. J. Syst. Evol. Microbiol.">
        <title>Complete genome sequence of Corynebacterium casei LMG S-19264T (=DSM 44701T), isolated from a smear-ripened cheese.</title>
        <authorList>
            <consortium name="US DOE Joint Genome Institute (JGI-PGF)"/>
            <person name="Walter F."/>
            <person name="Albersmeier A."/>
            <person name="Kalinowski J."/>
            <person name="Ruckert C."/>
        </authorList>
    </citation>
    <scope>NUCLEOTIDE SEQUENCE</scope>
    <source>
        <strain evidence="2">CGMCC 1.15478</strain>
    </source>
</reference>
<accession>A0A916X9K3</accession>
<sequence>MADQDSPQIPLPPVAPHLVVHGAAQAIEFYTKAFGAVEVFRVPDDDGNRLMHASITINGGLIMLVDDYPEYCDGKSTTPQALGGSPVTIHLNVQDVDAAWKQAVDAGATVDMELADQFWGDRYGKLTDPFGHSWSLASPSKT</sequence>
<dbReference type="Proteomes" id="UP000641514">
    <property type="component" value="Unassembled WGS sequence"/>
</dbReference>
<dbReference type="RefSeq" id="WP_188670153.1">
    <property type="nucleotide sequence ID" value="NZ_BMJH01000001.1"/>
</dbReference>
<protein>
    <submittedName>
        <fullName evidence="2">Glyoxalase</fullName>
    </submittedName>
</protein>
<name>A0A916X9K3_9ACTN</name>
<dbReference type="PROSITE" id="PS51819">
    <property type="entry name" value="VOC"/>
    <property type="match status" value="1"/>
</dbReference>
<feature type="domain" description="VOC" evidence="1">
    <location>
        <begin position="10"/>
        <end position="139"/>
    </location>
</feature>
<dbReference type="InterPro" id="IPR037523">
    <property type="entry name" value="VOC_core"/>
</dbReference>
<dbReference type="InterPro" id="IPR004360">
    <property type="entry name" value="Glyas_Fos-R_dOase_dom"/>
</dbReference>
<evidence type="ECO:0000313" key="2">
    <source>
        <dbReference type="EMBL" id="GGC54816.1"/>
    </source>
</evidence>
<dbReference type="CDD" id="cd07246">
    <property type="entry name" value="VOC_like"/>
    <property type="match status" value="1"/>
</dbReference>